<dbReference type="AlphaFoldDB" id="A0AAV8FEI3"/>
<name>A0AAV8FEI3_9POAL</name>
<dbReference type="Pfam" id="PF00249">
    <property type="entry name" value="Myb_DNA-binding"/>
    <property type="match status" value="1"/>
</dbReference>
<dbReference type="InterPro" id="IPR044787">
    <property type="entry name" value="HHO5-like"/>
</dbReference>
<dbReference type="PANTHER" id="PTHR31003">
    <property type="entry name" value="MYB FAMILY TRANSCRIPTION FACTOR"/>
    <property type="match status" value="1"/>
</dbReference>
<dbReference type="GO" id="GO:0005634">
    <property type="term" value="C:nucleus"/>
    <property type="evidence" value="ECO:0007669"/>
    <property type="project" value="UniProtKB-SubCell"/>
</dbReference>
<dbReference type="InterPro" id="IPR017930">
    <property type="entry name" value="Myb_dom"/>
</dbReference>
<dbReference type="InterPro" id="IPR001005">
    <property type="entry name" value="SANT/Myb"/>
</dbReference>
<feature type="region of interest" description="Disordered" evidence="7">
    <location>
        <begin position="139"/>
        <end position="158"/>
    </location>
</feature>
<dbReference type="Gene3D" id="1.10.10.60">
    <property type="entry name" value="Homeodomain-like"/>
    <property type="match status" value="1"/>
</dbReference>
<comment type="subcellular location">
    <subcellularLocation>
        <location evidence="1">Nucleus</location>
    </subcellularLocation>
</comment>
<comment type="caution">
    <text evidence="9">The sequence shown here is derived from an EMBL/GenBank/DDBJ whole genome shotgun (WGS) entry which is preliminary data.</text>
</comment>
<sequence>MGENKKAEFNIRFPTRRPVCDSLSHYNSAIPLLLLLSNSTFFLAFSQTKRRSKREKRTNRAKSMLASMDLIEKSRKYQDYLHALEDERRKIQVFQRELPLCLELVSQAIENVKNQMESMVSEETASDGPVLEEFIPLKPSLSSSSGEESAHEVKKCASMEMSEKKADWLQSVQLWNQHPDPSPPPLPSVEPPCKPVPVNVRKIGGAFQPFEKEKHAPLPATSAGAVSSSAGVSSGAAVTSSLACAASERKDKGKETQEKEKDKGKDKENEKEKEEQSQNNRKPRRCWSPELHRRFLNALQQLGGSHVATPKQIRELMKVDGLTNDEVKSHLQKYRLHTRRPSSAAQSSTNCSQPAPQFVVVGGIWVPPQEYAAAAAAASVVAPPSADITTRSSTIYTPVASLPSPHQHSNKRPLVNGPRCNGDADVSLKSDSPSASSSSQTTTASPPF</sequence>
<evidence type="ECO:0000256" key="1">
    <source>
        <dbReference type="ARBA" id="ARBA00004123"/>
    </source>
</evidence>
<evidence type="ECO:0000256" key="5">
    <source>
        <dbReference type="ARBA" id="ARBA00023242"/>
    </source>
</evidence>
<feature type="region of interest" description="Disordered" evidence="7">
    <location>
        <begin position="399"/>
        <end position="448"/>
    </location>
</feature>
<dbReference type="PANTHER" id="PTHR31003:SF16">
    <property type="entry name" value="TRANSCRIPTION FACTOR HHO2"/>
    <property type="match status" value="1"/>
</dbReference>
<dbReference type="GO" id="GO:0003700">
    <property type="term" value="F:DNA-binding transcription factor activity"/>
    <property type="evidence" value="ECO:0007669"/>
    <property type="project" value="InterPro"/>
</dbReference>
<dbReference type="GO" id="GO:0003677">
    <property type="term" value="F:DNA binding"/>
    <property type="evidence" value="ECO:0007669"/>
    <property type="project" value="UniProtKB-KW"/>
</dbReference>
<feature type="compositionally biased region" description="Basic and acidic residues" evidence="7">
    <location>
        <begin position="148"/>
        <end position="158"/>
    </location>
</feature>
<feature type="compositionally biased region" description="Basic and acidic residues" evidence="7">
    <location>
        <begin position="247"/>
        <end position="276"/>
    </location>
</feature>
<evidence type="ECO:0000256" key="3">
    <source>
        <dbReference type="ARBA" id="ARBA00023125"/>
    </source>
</evidence>
<proteinExistence type="predicted"/>
<dbReference type="EMBL" id="JAMFTS010000002">
    <property type="protein sequence ID" value="KAJ4788672.1"/>
    <property type="molecule type" value="Genomic_DNA"/>
</dbReference>
<organism evidence="9 10">
    <name type="scientific">Rhynchospora pubera</name>
    <dbReference type="NCBI Taxonomy" id="906938"/>
    <lineage>
        <taxon>Eukaryota</taxon>
        <taxon>Viridiplantae</taxon>
        <taxon>Streptophyta</taxon>
        <taxon>Embryophyta</taxon>
        <taxon>Tracheophyta</taxon>
        <taxon>Spermatophyta</taxon>
        <taxon>Magnoliopsida</taxon>
        <taxon>Liliopsida</taxon>
        <taxon>Poales</taxon>
        <taxon>Cyperaceae</taxon>
        <taxon>Cyperoideae</taxon>
        <taxon>Rhynchosporeae</taxon>
        <taxon>Rhynchospora</taxon>
    </lineage>
</organism>
<evidence type="ECO:0000259" key="8">
    <source>
        <dbReference type="PROSITE" id="PS51294"/>
    </source>
</evidence>
<dbReference type="PROSITE" id="PS51294">
    <property type="entry name" value="HTH_MYB"/>
    <property type="match status" value="1"/>
</dbReference>
<feature type="compositionally biased region" description="Low complexity" evidence="7">
    <location>
        <begin position="430"/>
        <end position="448"/>
    </location>
</feature>
<accession>A0AAV8FEI3</accession>
<reference evidence="9" key="1">
    <citation type="submission" date="2022-08" db="EMBL/GenBank/DDBJ databases">
        <authorList>
            <person name="Marques A."/>
        </authorList>
    </citation>
    <scope>NUCLEOTIDE SEQUENCE</scope>
    <source>
        <strain evidence="9">RhyPub2mFocal</strain>
        <tissue evidence="9">Leaves</tissue>
    </source>
</reference>
<dbReference type="NCBIfam" id="TIGR01557">
    <property type="entry name" value="myb_SHAQKYF"/>
    <property type="match status" value="1"/>
</dbReference>
<evidence type="ECO:0000256" key="4">
    <source>
        <dbReference type="ARBA" id="ARBA00023163"/>
    </source>
</evidence>
<dbReference type="InterPro" id="IPR009057">
    <property type="entry name" value="Homeodomain-like_sf"/>
</dbReference>
<gene>
    <name evidence="9" type="ORF">LUZ62_039918</name>
</gene>
<keyword evidence="10" id="KW-1185">Reference proteome</keyword>
<keyword evidence="2" id="KW-0805">Transcription regulation</keyword>
<dbReference type="SUPFAM" id="SSF46689">
    <property type="entry name" value="Homeodomain-like"/>
    <property type="match status" value="1"/>
</dbReference>
<evidence type="ECO:0000256" key="7">
    <source>
        <dbReference type="SAM" id="MobiDB-lite"/>
    </source>
</evidence>
<dbReference type="InterPro" id="IPR006447">
    <property type="entry name" value="Myb_dom_plants"/>
</dbReference>
<keyword evidence="4" id="KW-0804">Transcription</keyword>
<keyword evidence="3" id="KW-0238">DNA-binding</keyword>
<dbReference type="FunFam" id="1.10.10.60:FF:000002">
    <property type="entry name" value="Myb family transcription factor"/>
    <property type="match status" value="1"/>
</dbReference>
<protein>
    <submittedName>
        <fullName evidence="9">Myb family transcription factor-like</fullName>
    </submittedName>
</protein>
<feature type="coiled-coil region" evidence="6">
    <location>
        <begin position="77"/>
        <end position="122"/>
    </location>
</feature>
<keyword evidence="6" id="KW-0175">Coiled coil</keyword>
<feature type="domain" description="HTH myb-type" evidence="8">
    <location>
        <begin position="279"/>
        <end position="339"/>
    </location>
</feature>
<dbReference type="InterPro" id="IPR058673">
    <property type="entry name" value="HHO5-like_N"/>
</dbReference>
<evidence type="ECO:0000313" key="10">
    <source>
        <dbReference type="Proteomes" id="UP001140206"/>
    </source>
</evidence>
<dbReference type="Pfam" id="PF26575">
    <property type="entry name" value="HHO5_N"/>
    <property type="match status" value="1"/>
</dbReference>
<evidence type="ECO:0000256" key="2">
    <source>
        <dbReference type="ARBA" id="ARBA00023015"/>
    </source>
</evidence>
<evidence type="ECO:0000313" key="9">
    <source>
        <dbReference type="EMBL" id="KAJ4788672.1"/>
    </source>
</evidence>
<feature type="region of interest" description="Disordered" evidence="7">
    <location>
        <begin position="243"/>
        <end position="287"/>
    </location>
</feature>
<evidence type="ECO:0000256" key="6">
    <source>
        <dbReference type="SAM" id="Coils"/>
    </source>
</evidence>
<dbReference type="Proteomes" id="UP001140206">
    <property type="component" value="Chromosome 2"/>
</dbReference>
<keyword evidence="5" id="KW-0539">Nucleus</keyword>